<sequence length="418" mass="45564">MSPLILPANKVYRCVDDELATITMARIREKFATLLSTGAQSGALPDGLLAAGQYLDQPDFDQRGLFGTAAAILVHAGGRPDDASLKAARALIEYLRARPEVEPALARDEHDRADMRRKIRLERIDTFKTADVVYALSFVPAIVSGKDALLRELVDRVQAARLPAGGWATQLAADRTHDPFATAHVLRALHAVGAPMDPVDVRTLVDALATPGDPYARTFLMSVLLDIGGGEHTELVRAEFARVVGQLREQCGTYAEANFEYTIGKRQYYVRVPWQLYLIQVVLGLSSGLAFFSAFWQKQLLGVVERINSPEGFVYAQSGHAQSTRTYGIVFDLMRRVAQRCRSATWFNAAGGFINRVTRVADSGVTQALVVVAGIAVVVVTTVRWFGDDGADAGELAPNFLAAAVVALLQWGLLRAKR</sequence>
<evidence type="ECO:0000313" key="2">
    <source>
        <dbReference type="EMBL" id="MFC5288094.1"/>
    </source>
</evidence>
<gene>
    <name evidence="2" type="ORF">ACFPM7_13625</name>
</gene>
<comment type="caution">
    <text evidence="2">The sequence shown here is derived from an EMBL/GenBank/DDBJ whole genome shotgun (WGS) entry which is preliminary data.</text>
</comment>
<keyword evidence="1" id="KW-0812">Transmembrane</keyword>
<reference evidence="3" key="1">
    <citation type="journal article" date="2019" name="Int. J. Syst. Evol. Microbiol.">
        <title>The Global Catalogue of Microorganisms (GCM) 10K type strain sequencing project: providing services to taxonomists for standard genome sequencing and annotation.</title>
        <authorList>
            <consortium name="The Broad Institute Genomics Platform"/>
            <consortium name="The Broad Institute Genome Sequencing Center for Infectious Disease"/>
            <person name="Wu L."/>
            <person name="Ma J."/>
        </authorList>
    </citation>
    <scope>NUCLEOTIDE SEQUENCE [LARGE SCALE GENOMIC DNA]</scope>
    <source>
        <strain evidence="3">CCUG 59778</strain>
    </source>
</reference>
<dbReference type="Gene3D" id="1.50.10.20">
    <property type="match status" value="1"/>
</dbReference>
<accession>A0ABW0EPU3</accession>
<feature type="transmembrane region" description="Helical" evidence="1">
    <location>
        <begin position="365"/>
        <end position="385"/>
    </location>
</feature>
<evidence type="ECO:0000256" key="1">
    <source>
        <dbReference type="SAM" id="Phobius"/>
    </source>
</evidence>
<dbReference type="Proteomes" id="UP001596157">
    <property type="component" value="Unassembled WGS sequence"/>
</dbReference>
<dbReference type="InterPro" id="IPR008930">
    <property type="entry name" value="Terpenoid_cyclase/PrenylTrfase"/>
</dbReference>
<keyword evidence="1" id="KW-0472">Membrane</keyword>
<proteinExistence type="predicted"/>
<feature type="transmembrane region" description="Helical" evidence="1">
    <location>
        <begin position="397"/>
        <end position="414"/>
    </location>
</feature>
<dbReference type="RefSeq" id="WP_378247697.1">
    <property type="nucleotide sequence ID" value="NZ_JBHSKF010000005.1"/>
</dbReference>
<keyword evidence="3" id="KW-1185">Reference proteome</keyword>
<evidence type="ECO:0000313" key="3">
    <source>
        <dbReference type="Proteomes" id="UP001596157"/>
    </source>
</evidence>
<dbReference type="SUPFAM" id="SSF48239">
    <property type="entry name" value="Terpenoid cyclases/Protein prenyltransferases"/>
    <property type="match status" value="1"/>
</dbReference>
<dbReference type="EMBL" id="JBHSKF010000005">
    <property type="protein sequence ID" value="MFC5288094.1"/>
    <property type="molecule type" value="Genomic_DNA"/>
</dbReference>
<keyword evidence="1" id="KW-1133">Transmembrane helix</keyword>
<name>A0ABW0EPU3_9PSEU</name>
<organism evidence="2 3">
    <name type="scientific">Actinokineospora guangxiensis</name>
    <dbReference type="NCBI Taxonomy" id="1490288"/>
    <lineage>
        <taxon>Bacteria</taxon>
        <taxon>Bacillati</taxon>
        <taxon>Actinomycetota</taxon>
        <taxon>Actinomycetes</taxon>
        <taxon>Pseudonocardiales</taxon>
        <taxon>Pseudonocardiaceae</taxon>
        <taxon>Actinokineospora</taxon>
    </lineage>
</organism>
<protein>
    <submittedName>
        <fullName evidence="2">Uncharacterized protein</fullName>
    </submittedName>
</protein>
<feature type="transmembrane region" description="Helical" evidence="1">
    <location>
        <begin position="274"/>
        <end position="296"/>
    </location>
</feature>